<accession>A0A7E4ZQW3</accession>
<evidence type="ECO:0000313" key="3">
    <source>
        <dbReference type="Proteomes" id="UP000492821"/>
    </source>
</evidence>
<reference evidence="4" key="2">
    <citation type="submission" date="2020-10" db="UniProtKB">
        <authorList>
            <consortium name="WormBaseParasite"/>
        </authorList>
    </citation>
    <scope>IDENTIFICATION</scope>
</reference>
<feature type="region of interest" description="Disordered" evidence="1">
    <location>
        <begin position="65"/>
        <end position="87"/>
    </location>
</feature>
<dbReference type="AlphaFoldDB" id="A0A7E4ZQW3"/>
<dbReference type="WBParaSite" id="Pan_g12046.t1">
    <property type="protein sequence ID" value="Pan_g12046.t1"/>
    <property type="gene ID" value="Pan_g12046"/>
</dbReference>
<evidence type="ECO:0000313" key="4">
    <source>
        <dbReference type="WBParaSite" id="Pan_g12046.t1"/>
    </source>
</evidence>
<reference evidence="3" key="1">
    <citation type="journal article" date="2013" name="Genetics">
        <title>The draft genome and transcriptome of Panagrellus redivivus are shaped by the harsh demands of a free-living lifestyle.</title>
        <authorList>
            <person name="Srinivasan J."/>
            <person name="Dillman A.R."/>
            <person name="Macchietto M.G."/>
            <person name="Heikkinen L."/>
            <person name="Lakso M."/>
            <person name="Fracchia K.M."/>
            <person name="Antoshechkin I."/>
            <person name="Mortazavi A."/>
            <person name="Wong G."/>
            <person name="Sternberg P.W."/>
        </authorList>
    </citation>
    <scope>NUCLEOTIDE SEQUENCE [LARGE SCALE GENOMIC DNA]</scope>
    <source>
        <strain evidence="3">MT8872</strain>
    </source>
</reference>
<dbReference type="InterPro" id="IPR036390">
    <property type="entry name" value="WH_DNA-bd_sf"/>
</dbReference>
<organism evidence="3 4">
    <name type="scientific">Panagrellus redivivus</name>
    <name type="common">Microworm</name>
    <dbReference type="NCBI Taxonomy" id="6233"/>
    <lineage>
        <taxon>Eukaryota</taxon>
        <taxon>Metazoa</taxon>
        <taxon>Ecdysozoa</taxon>
        <taxon>Nematoda</taxon>
        <taxon>Chromadorea</taxon>
        <taxon>Rhabditida</taxon>
        <taxon>Tylenchina</taxon>
        <taxon>Panagrolaimomorpha</taxon>
        <taxon>Panagrolaimoidea</taxon>
        <taxon>Panagrolaimidae</taxon>
        <taxon>Panagrellus</taxon>
    </lineage>
</organism>
<protein>
    <submittedName>
        <fullName evidence="4">CDT1 domain-containing protein</fullName>
    </submittedName>
</protein>
<evidence type="ECO:0000259" key="2">
    <source>
        <dbReference type="Pfam" id="PF08839"/>
    </source>
</evidence>
<dbReference type="InterPro" id="IPR014939">
    <property type="entry name" value="CDT1_Gemini-bd-like"/>
</dbReference>
<dbReference type="Proteomes" id="UP000492821">
    <property type="component" value="Unassembled WGS sequence"/>
</dbReference>
<dbReference type="Pfam" id="PF08839">
    <property type="entry name" value="CDT1"/>
    <property type="match status" value="1"/>
</dbReference>
<sequence length="235" mass="26776">MSFRRTSRVKNKTTPKLVNPLTTYDSLKRRLDCTEDDTITHAKKLARVDLPAIPTQMAEIFKQRTPTFSSRPPSMDMGRNSTSKSGRRRLFNDGVMLDTPKTDSTVYLKSRGDTTTISTTPSATAPTFAKCNPEGYDRLSRTIKDSLKYPLPTKFQALYDHFEMMEMILSVCAHEKRCITFDDLSENVKLATRKDLPLSTFAQIMGVYPSAYNLQLLKKRKTKSVKQKNDKIPTF</sequence>
<feature type="domain" description="CDT1 Geminin-binding" evidence="2">
    <location>
        <begin position="151"/>
        <end position="230"/>
    </location>
</feature>
<proteinExistence type="predicted"/>
<dbReference type="SUPFAM" id="SSF46785">
    <property type="entry name" value="Winged helix' DNA-binding domain"/>
    <property type="match status" value="1"/>
</dbReference>
<evidence type="ECO:0000256" key="1">
    <source>
        <dbReference type="SAM" id="MobiDB-lite"/>
    </source>
</evidence>
<keyword evidence="3" id="KW-1185">Reference proteome</keyword>
<name>A0A7E4ZQW3_PANRE</name>